<feature type="domain" description="DUF4440" evidence="1">
    <location>
        <begin position="11"/>
        <end position="116"/>
    </location>
</feature>
<dbReference type="RefSeq" id="WP_301243312.1">
    <property type="nucleotide sequence ID" value="NZ_JAROCC010000006.1"/>
</dbReference>
<dbReference type="Pfam" id="PF14534">
    <property type="entry name" value="DUF4440"/>
    <property type="match status" value="1"/>
</dbReference>
<accession>A0ABT8JRA2</accession>
<dbReference type="SUPFAM" id="SSF54427">
    <property type="entry name" value="NTF2-like"/>
    <property type="match status" value="1"/>
</dbReference>
<gene>
    <name evidence="2" type="ORF">P5G49_09305</name>
</gene>
<evidence type="ECO:0000313" key="3">
    <source>
        <dbReference type="Proteomes" id="UP001175097"/>
    </source>
</evidence>
<evidence type="ECO:0000259" key="1">
    <source>
        <dbReference type="Pfam" id="PF14534"/>
    </source>
</evidence>
<keyword evidence="3" id="KW-1185">Reference proteome</keyword>
<evidence type="ECO:0000313" key="2">
    <source>
        <dbReference type="EMBL" id="MDN4607686.1"/>
    </source>
</evidence>
<dbReference type="InterPro" id="IPR032710">
    <property type="entry name" value="NTF2-like_dom_sf"/>
</dbReference>
<dbReference type="Proteomes" id="UP001175097">
    <property type="component" value="Unassembled WGS sequence"/>
</dbReference>
<comment type="caution">
    <text evidence="2">The sequence shown here is derived from an EMBL/GenBank/DDBJ whole genome shotgun (WGS) entry which is preliminary data.</text>
</comment>
<dbReference type="Gene3D" id="3.10.450.50">
    <property type="match status" value="1"/>
</dbReference>
<protein>
    <submittedName>
        <fullName evidence="2">Nuclear transport factor 2 family protein</fullName>
    </submittedName>
</protein>
<dbReference type="EMBL" id="JAROCC010000006">
    <property type="protein sequence ID" value="MDN4607686.1"/>
    <property type="molecule type" value="Genomic_DNA"/>
</dbReference>
<sequence>MEKIQEVLDEYFKAWNAGFISKNGDGIRQLMSENFVGYWAHSTIIQPDPYYYDYDLNGVLKEMDHAEKSLRILSIAERNDGNEVVVIGRETNVIGGEPYHAQCMFVWRKEEQQWKLLREYIELER</sequence>
<proteinExistence type="predicted"/>
<dbReference type="InterPro" id="IPR027843">
    <property type="entry name" value="DUF4440"/>
</dbReference>
<name>A0ABT8JRA2_9BACL</name>
<reference evidence="2" key="1">
    <citation type="submission" date="2023-03" db="EMBL/GenBank/DDBJ databases">
        <title>MT1 and MT2 Draft Genomes of Novel Species.</title>
        <authorList>
            <person name="Venkateswaran K."/>
        </authorList>
    </citation>
    <scope>NUCLEOTIDE SEQUENCE</scope>
    <source>
        <strain evidence="2">F6_3S_P_2</strain>
    </source>
</reference>
<organism evidence="2 3">
    <name type="scientific">Sporosarcina highlanderae</name>
    <dbReference type="NCBI Taxonomy" id="3035916"/>
    <lineage>
        <taxon>Bacteria</taxon>
        <taxon>Bacillati</taxon>
        <taxon>Bacillota</taxon>
        <taxon>Bacilli</taxon>
        <taxon>Bacillales</taxon>
        <taxon>Caryophanaceae</taxon>
        <taxon>Sporosarcina</taxon>
    </lineage>
</organism>